<accession>A0A2H1IQM7</accession>
<evidence type="ECO:0000313" key="6">
    <source>
        <dbReference type="Proteomes" id="UP000234300"/>
    </source>
</evidence>
<evidence type="ECO:0000313" key="7">
    <source>
        <dbReference type="Proteomes" id="UP000234327"/>
    </source>
</evidence>
<dbReference type="Proteomes" id="UP000234300">
    <property type="component" value="Unassembled WGS sequence"/>
</dbReference>
<protein>
    <submittedName>
        <fullName evidence="3">Uncharacterized protein</fullName>
    </submittedName>
</protein>
<evidence type="ECO:0000313" key="4">
    <source>
        <dbReference type="EMBL" id="SMY01410.1"/>
    </source>
</evidence>
<dbReference type="Proteomes" id="UP000234327">
    <property type="component" value="Unassembled WGS sequence"/>
</dbReference>
<sequence length="43" mass="4486">MPVEGCLLSVKGGLLAVKVGDRGRPEHRRGIADTGSNRVLAAE</sequence>
<dbReference type="EMBL" id="FXYZ01000001">
    <property type="protein sequence ID" value="SMX62968.1"/>
    <property type="molecule type" value="Genomic_DNA"/>
</dbReference>
<feature type="region of interest" description="Disordered" evidence="1">
    <location>
        <begin position="23"/>
        <end position="43"/>
    </location>
</feature>
<dbReference type="EMBL" id="FXZI01000002">
    <property type="protein sequence ID" value="SMX77474.1"/>
    <property type="molecule type" value="Genomic_DNA"/>
</dbReference>
<reference evidence="5" key="2">
    <citation type="submission" date="2017-03" db="EMBL/GenBank/DDBJ databases">
        <authorList>
            <person name="Monnet C."/>
        </authorList>
    </citation>
    <scope>NUCLEOTIDE SEQUENCE [LARGE SCALE GENOMIC DNA]</scope>
    <source>
        <strain evidence="5">CNRZ 920</strain>
    </source>
</reference>
<gene>
    <name evidence="4" type="ORF">BAUR920_03413</name>
    <name evidence="2" type="ORF">BAURA63_00162</name>
    <name evidence="3" type="ORF">BAURA86_00857</name>
</gene>
<organism evidence="3 6">
    <name type="scientific">Brevibacterium aurantiacum</name>
    <dbReference type="NCBI Taxonomy" id="273384"/>
    <lineage>
        <taxon>Bacteria</taxon>
        <taxon>Bacillati</taxon>
        <taxon>Actinomycetota</taxon>
        <taxon>Actinomycetes</taxon>
        <taxon>Micrococcales</taxon>
        <taxon>Brevibacteriaceae</taxon>
        <taxon>Brevibacterium</taxon>
    </lineage>
</organism>
<proteinExistence type="predicted"/>
<evidence type="ECO:0000256" key="1">
    <source>
        <dbReference type="SAM" id="MobiDB-lite"/>
    </source>
</evidence>
<dbReference type="Proteomes" id="UP000234289">
    <property type="component" value="Unassembled WGS sequence"/>
</dbReference>
<name>A0A2H1IQM7_BREAU</name>
<evidence type="ECO:0000313" key="5">
    <source>
        <dbReference type="Proteomes" id="UP000234289"/>
    </source>
</evidence>
<dbReference type="AlphaFoldDB" id="A0A2H1IQM7"/>
<dbReference type="EMBL" id="FXZG01000031">
    <property type="protein sequence ID" value="SMY01410.1"/>
    <property type="molecule type" value="Genomic_DNA"/>
</dbReference>
<reference evidence="6 7" key="1">
    <citation type="submission" date="2017-03" db="EMBL/GenBank/DDBJ databases">
        <authorList>
            <person name="Afonso C.L."/>
            <person name="Miller P.J."/>
            <person name="Scott M.A."/>
            <person name="Spackman E."/>
            <person name="Goraichik I."/>
            <person name="Dimitrov K.M."/>
            <person name="Suarez D.L."/>
            <person name="Swayne D.E."/>
        </authorList>
    </citation>
    <scope>NUCLEOTIDE SEQUENCE [LARGE SCALE GENOMIC DNA]</scope>
    <source>
        <strain evidence="2">6</strain>
        <strain evidence="7">6(3)</strain>
        <strain evidence="3">8</strain>
        <strain evidence="6">8(6)</strain>
        <strain evidence="4">CNRZ 920</strain>
    </source>
</reference>
<evidence type="ECO:0000313" key="3">
    <source>
        <dbReference type="EMBL" id="SMX77474.1"/>
    </source>
</evidence>
<evidence type="ECO:0000313" key="2">
    <source>
        <dbReference type="EMBL" id="SMX62968.1"/>
    </source>
</evidence>